<evidence type="ECO:0000259" key="5">
    <source>
        <dbReference type="SMART" id="SM00822"/>
    </source>
</evidence>
<dbReference type="GO" id="GO:0005997">
    <property type="term" value="P:xylulose metabolic process"/>
    <property type="evidence" value="ECO:0007669"/>
    <property type="project" value="TreeGrafter"/>
</dbReference>
<dbReference type="InterPro" id="IPR002347">
    <property type="entry name" value="SDR_fam"/>
</dbReference>
<dbReference type="PRINTS" id="PR00081">
    <property type="entry name" value="GDHRDH"/>
</dbReference>
<dbReference type="Pfam" id="PF13561">
    <property type="entry name" value="adh_short_C2"/>
    <property type="match status" value="1"/>
</dbReference>
<evidence type="ECO:0000256" key="1">
    <source>
        <dbReference type="ARBA" id="ARBA00006484"/>
    </source>
</evidence>
<dbReference type="InterPro" id="IPR051737">
    <property type="entry name" value="L-xylulose/Carbonyl_redctase"/>
</dbReference>
<proteinExistence type="inferred from homology"/>
<evidence type="ECO:0000313" key="7">
    <source>
        <dbReference type="Proteomes" id="UP000070612"/>
    </source>
</evidence>
<dbReference type="Proteomes" id="UP000070612">
    <property type="component" value="Unassembled WGS sequence"/>
</dbReference>
<comment type="caution">
    <text evidence="6">The sequence shown here is derived from an EMBL/GenBank/DDBJ whole genome shotgun (WGS) entry which is preliminary data.</text>
</comment>
<dbReference type="PANTHER" id="PTHR44252">
    <property type="entry name" value="D-ERYTHRULOSE REDUCTASE"/>
    <property type="match status" value="1"/>
</dbReference>
<dbReference type="GO" id="GO:0050038">
    <property type="term" value="F:L-xylulose reductase (NADPH) activity"/>
    <property type="evidence" value="ECO:0007669"/>
    <property type="project" value="TreeGrafter"/>
</dbReference>
<dbReference type="FunFam" id="3.40.50.720:FF:000084">
    <property type="entry name" value="Short-chain dehydrogenase reductase"/>
    <property type="match status" value="1"/>
</dbReference>
<dbReference type="PANTHER" id="PTHR44252:SF3">
    <property type="entry name" value="D-ERYTHRULOSE REDUCTASE-RELATED"/>
    <property type="match status" value="1"/>
</dbReference>
<accession>A0A132PUW9</accession>
<keyword evidence="4" id="KW-0560">Oxidoreductase</keyword>
<protein>
    <submittedName>
        <fullName evidence="6">3-oxoacyl-ACP reductase</fullName>
    </submittedName>
</protein>
<dbReference type="PROSITE" id="PS00061">
    <property type="entry name" value="ADH_SHORT"/>
    <property type="match status" value="1"/>
</dbReference>
<dbReference type="InterPro" id="IPR020904">
    <property type="entry name" value="Sc_DH/Rdtase_CS"/>
</dbReference>
<sequence length="256" mass="26951">MDGLRVHEQPLNLAGQRAVVTGASRGIGRAVAELLAVRNADVILLARSRSDLEEVEREIATRGGRATSLAVDINDDNALHGVFGSIGPVDILVNAAGANRPKPFLDVSGDDLDALINLNLRAMFRVSQFFVRNVVERGSKGVIVNISSQMGHVGAPDRSVYCATKHGVEGLTKALAIELAPKRVRVVSVAPTFIETAMTRTFLADPDTYRSLVSKIPIGRLGTLAEVAEAVAFAASPAAALVTGSSILVDGGWVAH</sequence>
<reference evidence="6 7" key="1">
    <citation type="submission" date="2015-07" db="EMBL/GenBank/DDBJ databases">
        <title>A draft genome sequence of Mycobacterium wolinskyi.</title>
        <authorList>
            <person name="de Man T.J."/>
            <person name="Perry K.A."/>
            <person name="Coulliette A.D."/>
            <person name="Jensen B."/>
            <person name="Toney N.C."/>
            <person name="Limbago B.M."/>
            <person name="Noble-Wang J."/>
        </authorList>
    </citation>
    <scope>NUCLEOTIDE SEQUENCE [LARGE SCALE GENOMIC DNA]</scope>
    <source>
        <strain evidence="6 7">CDC_01</strain>
    </source>
</reference>
<name>A0A132PUW9_9MYCO</name>
<dbReference type="PATRIC" id="fig|59750.3.peg.283"/>
<dbReference type="GO" id="GO:0004090">
    <property type="term" value="F:carbonyl reductase (NADPH) activity"/>
    <property type="evidence" value="ECO:0007669"/>
    <property type="project" value="TreeGrafter"/>
</dbReference>
<keyword evidence="3" id="KW-0521">NADP</keyword>
<gene>
    <name evidence="6" type="ORF">AFM11_01380</name>
</gene>
<dbReference type="Gene3D" id="3.40.50.720">
    <property type="entry name" value="NAD(P)-binding Rossmann-like Domain"/>
    <property type="match status" value="1"/>
</dbReference>
<dbReference type="InterPro" id="IPR057326">
    <property type="entry name" value="KR_dom"/>
</dbReference>
<dbReference type="GO" id="GO:0006006">
    <property type="term" value="P:glucose metabolic process"/>
    <property type="evidence" value="ECO:0007669"/>
    <property type="project" value="TreeGrafter"/>
</dbReference>
<organism evidence="6 7">
    <name type="scientific">Mycolicibacterium wolinskyi</name>
    <dbReference type="NCBI Taxonomy" id="59750"/>
    <lineage>
        <taxon>Bacteria</taxon>
        <taxon>Bacillati</taxon>
        <taxon>Actinomycetota</taxon>
        <taxon>Actinomycetes</taxon>
        <taxon>Mycobacteriales</taxon>
        <taxon>Mycobacteriaceae</taxon>
        <taxon>Mycolicibacterium</taxon>
    </lineage>
</organism>
<evidence type="ECO:0000313" key="6">
    <source>
        <dbReference type="EMBL" id="KWX25957.1"/>
    </source>
</evidence>
<evidence type="ECO:0000256" key="4">
    <source>
        <dbReference type="ARBA" id="ARBA00023002"/>
    </source>
</evidence>
<evidence type="ECO:0000256" key="2">
    <source>
        <dbReference type="ARBA" id="ARBA00011881"/>
    </source>
</evidence>
<comment type="subunit">
    <text evidence="2">Homotetramer.</text>
</comment>
<comment type="similarity">
    <text evidence="1">Belongs to the short-chain dehydrogenases/reductases (SDR) family.</text>
</comment>
<dbReference type="PRINTS" id="PR00080">
    <property type="entry name" value="SDRFAMILY"/>
</dbReference>
<dbReference type="SMART" id="SM00822">
    <property type="entry name" value="PKS_KR"/>
    <property type="match status" value="1"/>
</dbReference>
<dbReference type="AlphaFoldDB" id="A0A132PUW9"/>
<dbReference type="SUPFAM" id="SSF51735">
    <property type="entry name" value="NAD(P)-binding Rossmann-fold domains"/>
    <property type="match status" value="1"/>
</dbReference>
<dbReference type="InterPro" id="IPR036291">
    <property type="entry name" value="NAD(P)-bd_dom_sf"/>
</dbReference>
<dbReference type="EMBL" id="LGTW01000001">
    <property type="protein sequence ID" value="KWX25957.1"/>
    <property type="molecule type" value="Genomic_DNA"/>
</dbReference>
<feature type="domain" description="Ketoreductase" evidence="5">
    <location>
        <begin position="16"/>
        <end position="196"/>
    </location>
</feature>
<evidence type="ECO:0000256" key="3">
    <source>
        <dbReference type="ARBA" id="ARBA00022857"/>
    </source>
</evidence>
<keyword evidence="7" id="KW-1185">Reference proteome</keyword>